<dbReference type="EMBL" id="SNVJ01000030">
    <property type="protein sequence ID" value="MXP65872.1"/>
    <property type="molecule type" value="Genomic_DNA"/>
</dbReference>
<dbReference type="RefSeq" id="WP_160939280.1">
    <property type="nucleotide sequence ID" value="NZ_SNVJ01000030.1"/>
</dbReference>
<gene>
    <name evidence="1" type="ORF">E0493_21200</name>
</gene>
<dbReference type="Proteomes" id="UP000460715">
    <property type="component" value="Unassembled WGS sequence"/>
</dbReference>
<dbReference type="OrthoDB" id="7550294at2"/>
<evidence type="ECO:0000313" key="1">
    <source>
        <dbReference type="EMBL" id="MXP65872.1"/>
    </source>
</evidence>
<reference evidence="1 2" key="1">
    <citation type="submission" date="2019-03" db="EMBL/GenBank/DDBJ databases">
        <title>Roseomonas sp. a novel Roseomonas species isolated from Sea whip Gorgonian.</title>
        <authorList>
            <person name="Li F."/>
            <person name="Pan X."/>
            <person name="Huang S."/>
            <person name="Li Z."/>
            <person name="Meng B."/>
        </authorList>
    </citation>
    <scope>NUCLEOTIDE SEQUENCE [LARGE SCALE GENOMIC DNA]</scope>
    <source>
        <strain evidence="1 2">M0104</strain>
    </source>
</reference>
<protein>
    <submittedName>
        <fullName evidence="1">Uncharacterized protein</fullName>
    </submittedName>
</protein>
<comment type="caution">
    <text evidence="1">The sequence shown here is derived from an EMBL/GenBank/DDBJ whole genome shotgun (WGS) entry which is preliminary data.</text>
</comment>
<evidence type="ECO:0000313" key="2">
    <source>
        <dbReference type="Proteomes" id="UP000460715"/>
    </source>
</evidence>
<dbReference type="AlphaFoldDB" id="A0A845BL46"/>
<accession>A0A845BL46</accession>
<keyword evidence="2" id="KW-1185">Reference proteome</keyword>
<name>A0A845BL46_9PROT</name>
<sequence length="247" mass="26423">MSATTAPAIYALDLGPQPVSSLSLLRDEALDEQLSGAVVAGSIVAFAPGVSEQHRQDVMQSLLLAQLAANAKAERQKDPVAWFQAYRGVLEQAAWVIEASSAATRYLPQVSTFSVSTVVDDVLRPKLLAEELAFIATILNAFRSDTNGTAQLVFECPSHSGGIGNFQVALAAEEGGTLSLRLAQISFNTPQHVIRLMLEQFAKAAQFRTAFLALNLNEDVYARLRSSIASKLEGRMPGAVALIQLPA</sequence>
<proteinExistence type="predicted"/>
<organism evidence="1 2">
    <name type="scientific">Teichococcus coralli</name>
    <dbReference type="NCBI Taxonomy" id="2545983"/>
    <lineage>
        <taxon>Bacteria</taxon>
        <taxon>Pseudomonadati</taxon>
        <taxon>Pseudomonadota</taxon>
        <taxon>Alphaproteobacteria</taxon>
        <taxon>Acetobacterales</taxon>
        <taxon>Roseomonadaceae</taxon>
        <taxon>Roseomonas</taxon>
    </lineage>
</organism>